<dbReference type="PROSITE" id="PS00107">
    <property type="entry name" value="PROTEIN_KINASE_ATP"/>
    <property type="match status" value="1"/>
</dbReference>
<dbReference type="InterPro" id="IPR000719">
    <property type="entry name" value="Prot_kinase_dom"/>
</dbReference>
<feature type="compositionally biased region" description="Polar residues" evidence="7">
    <location>
        <begin position="72"/>
        <end position="83"/>
    </location>
</feature>
<evidence type="ECO:0000256" key="1">
    <source>
        <dbReference type="ARBA" id="ARBA00022679"/>
    </source>
</evidence>
<dbReference type="EMBL" id="JAWDJX010000008">
    <property type="protein sequence ID" value="KAK3055543.1"/>
    <property type="molecule type" value="Genomic_DNA"/>
</dbReference>
<evidence type="ECO:0000256" key="4">
    <source>
        <dbReference type="ARBA" id="ARBA00022840"/>
    </source>
</evidence>
<dbReference type="InterPro" id="IPR011009">
    <property type="entry name" value="Kinase-like_dom_sf"/>
</dbReference>
<proteinExistence type="inferred from homology"/>
<dbReference type="CDD" id="cd06621">
    <property type="entry name" value="PKc_Pek1_like"/>
    <property type="match status" value="1"/>
</dbReference>
<dbReference type="SUPFAM" id="SSF56112">
    <property type="entry name" value="Protein kinase-like (PK-like)"/>
    <property type="match status" value="1"/>
</dbReference>
<dbReference type="EC" id="2.7.12.2" evidence="9"/>
<feature type="region of interest" description="Disordered" evidence="7">
    <location>
        <begin position="151"/>
        <end position="170"/>
    </location>
</feature>
<dbReference type="AlphaFoldDB" id="A0AAJ0DJX2"/>
<keyword evidence="4 6" id="KW-0067">ATP-binding</keyword>
<dbReference type="InterPro" id="IPR050915">
    <property type="entry name" value="MAP_kinase_kinase"/>
</dbReference>
<evidence type="ECO:0000256" key="3">
    <source>
        <dbReference type="ARBA" id="ARBA00022777"/>
    </source>
</evidence>
<dbReference type="GO" id="GO:0005524">
    <property type="term" value="F:ATP binding"/>
    <property type="evidence" value="ECO:0007669"/>
    <property type="project" value="UniProtKB-UniRule"/>
</dbReference>
<dbReference type="PANTHER" id="PTHR47448:SF5">
    <property type="entry name" value="MITOGEN-ACTIVATED PROTEIN KINASE KINAE MKK2"/>
    <property type="match status" value="1"/>
</dbReference>
<reference evidence="9" key="1">
    <citation type="submission" date="2023-04" db="EMBL/GenBank/DDBJ databases">
        <title>Black Yeasts Isolated from many extreme environments.</title>
        <authorList>
            <person name="Coleine C."/>
            <person name="Stajich J.E."/>
            <person name="Selbmann L."/>
        </authorList>
    </citation>
    <scope>NUCLEOTIDE SEQUENCE</scope>
    <source>
        <strain evidence="9">CCFEE 5312</strain>
    </source>
</reference>
<gene>
    <name evidence="9" type="primary">MKK1</name>
    <name evidence="9" type="ORF">LTR09_003463</name>
</gene>
<sequence>MASPAPLLRPPIPGGGRSQMDGKMPKLGLAIPGSPGQRPVNSSAAPPMSDYGVMPPLALAIPNKQPPKLSLATPSGTNQTPHENMQAKRKGGLSLVMPGSGGSSGDDSAHSRTPSFGNSSQQGGSISTASSISTSAHLNFNDIIGRANDTGSAASSSSFGAPSMERENSTQGIEVDLEMLSLEKGRALDVQDLDDMGWKAAKKEGKILELGSLGEGAGGAVTKCMLKGGKTVFALKIITTDPNPDVKKQIVRELSFNKSCASEHICEYYGAFMDDTAGTIGISMEFCEGGSLDSIYREIREQGGRIGEKVLGKVAEGVLNGLTYLHGRRIIHRDIKPSNILLTRGGLPKLCDFGVSGEFGTKGDANTFIGTSYYMAPERITGQSYTITSDVWSLGVTLLEVAQNRFPFPADGTEMNPRAGLIDLLTYIVRQPIPKLKDEQDKKLKWSDMFKYFIECSLEKEPSRRATPWRMMEHPWMTEMKTKRVDMERFLKTVWSWPEADAAEK</sequence>
<accession>A0AAJ0DJX2</accession>
<organism evidence="9 10">
    <name type="scientific">Extremus antarcticus</name>
    <dbReference type="NCBI Taxonomy" id="702011"/>
    <lineage>
        <taxon>Eukaryota</taxon>
        <taxon>Fungi</taxon>
        <taxon>Dikarya</taxon>
        <taxon>Ascomycota</taxon>
        <taxon>Pezizomycotina</taxon>
        <taxon>Dothideomycetes</taxon>
        <taxon>Dothideomycetidae</taxon>
        <taxon>Mycosphaerellales</taxon>
        <taxon>Extremaceae</taxon>
        <taxon>Extremus</taxon>
    </lineage>
</organism>
<dbReference type="PANTHER" id="PTHR47448">
    <property type="entry name" value="DUAL SPECIFICITY MITOGEN-ACTIVATED PROTEIN KINASE KINASE DSOR1-LIKE PROTEIN"/>
    <property type="match status" value="1"/>
</dbReference>
<dbReference type="PROSITE" id="PS50011">
    <property type="entry name" value="PROTEIN_KINASE_DOM"/>
    <property type="match status" value="1"/>
</dbReference>
<evidence type="ECO:0000256" key="2">
    <source>
        <dbReference type="ARBA" id="ARBA00022741"/>
    </source>
</evidence>
<keyword evidence="1 9" id="KW-0808">Transferase</keyword>
<dbReference type="InterPro" id="IPR008271">
    <property type="entry name" value="Ser/Thr_kinase_AS"/>
</dbReference>
<evidence type="ECO:0000313" key="9">
    <source>
        <dbReference type="EMBL" id="KAK3055543.1"/>
    </source>
</evidence>
<dbReference type="InterPro" id="IPR017441">
    <property type="entry name" value="Protein_kinase_ATP_BS"/>
</dbReference>
<name>A0AAJ0DJX2_9PEZI</name>
<dbReference type="Proteomes" id="UP001271007">
    <property type="component" value="Unassembled WGS sequence"/>
</dbReference>
<feature type="domain" description="Protein kinase" evidence="8">
    <location>
        <begin position="207"/>
        <end position="477"/>
    </location>
</feature>
<keyword evidence="2 6" id="KW-0547">Nucleotide-binding</keyword>
<comment type="caution">
    <text evidence="9">The sequence shown here is derived from an EMBL/GenBank/DDBJ whole genome shotgun (WGS) entry which is preliminary data.</text>
</comment>
<feature type="region of interest" description="Disordered" evidence="7">
    <location>
        <begin position="1"/>
        <end position="129"/>
    </location>
</feature>
<dbReference type="Pfam" id="PF00069">
    <property type="entry name" value="Pkinase"/>
    <property type="match status" value="1"/>
</dbReference>
<keyword evidence="3 9" id="KW-0418">Kinase</keyword>
<keyword evidence="10" id="KW-1185">Reference proteome</keyword>
<feature type="compositionally biased region" description="Low complexity" evidence="7">
    <location>
        <begin position="119"/>
        <end position="129"/>
    </location>
</feature>
<protein>
    <submittedName>
        <fullName evidence="9">Protein kinase C signaling pathway involved MAPKK protein</fullName>
        <ecNumber evidence="9">2.7.12.2</ecNumber>
    </submittedName>
</protein>
<evidence type="ECO:0000259" key="8">
    <source>
        <dbReference type="PROSITE" id="PS50011"/>
    </source>
</evidence>
<dbReference type="Gene3D" id="3.30.200.20">
    <property type="entry name" value="Phosphorylase Kinase, domain 1"/>
    <property type="match status" value="1"/>
</dbReference>
<evidence type="ECO:0000256" key="5">
    <source>
        <dbReference type="ARBA" id="ARBA00038035"/>
    </source>
</evidence>
<dbReference type="FunFam" id="1.10.510.10:FF:000263">
    <property type="entry name" value="MAP kinase skh1/pek1"/>
    <property type="match status" value="1"/>
</dbReference>
<dbReference type="Gene3D" id="1.10.510.10">
    <property type="entry name" value="Transferase(Phosphotransferase) domain 1"/>
    <property type="match status" value="1"/>
</dbReference>
<evidence type="ECO:0000256" key="6">
    <source>
        <dbReference type="PROSITE-ProRule" id="PRU10141"/>
    </source>
</evidence>
<dbReference type="FunFam" id="3.30.200.20:FF:000294">
    <property type="entry name" value="Map kinase kinase"/>
    <property type="match status" value="1"/>
</dbReference>
<dbReference type="SMART" id="SM00220">
    <property type="entry name" value="S_TKc"/>
    <property type="match status" value="1"/>
</dbReference>
<evidence type="ECO:0000256" key="7">
    <source>
        <dbReference type="SAM" id="MobiDB-lite"/>
    </source>
</evidence>
<dbReference type="GO" id="GO:0004708">
    <property type="term" value="F:MAP kinase kinase activity"/>
    <property type="evidence" value="ECO:0007669"/>
    <property type="project" value="UniProtKB-EC"/>
</dbReference>
<evidence type="ECO:0000313" key="10">
    <source>
        <dbReference type="Proteomes" id="UP001271007"/>
    </source>
</evidence>
<comment type="similarity">
    <text evidence="5">Belongs to the protein kinase superfamily. STE Ser/Thr protein kinase family. MAP kinase kinase subfamily.</text>
</comment>
<dbReference type="PROSITE" id="PS00108">
    <property type="entry name" value="PROTEIN_KINASE_ST"/>
    <property type="match status" value="1"/>
</dbReference>
<feature type="binding site" evidence="6">
    <location>
        <position position="236"/>
    </location>
    <ligand>
        <name>ATP</name>
        <dbReference type="ChEBI" id="CHEBI:30616"/>
    </ligand>
</feature>